<dbReference type="InterPro" id="IPR002549">
    <property type="entry name" value="AI-2E-like"/>
</dbReference>
<evidence type="ECO:0000313" key="10">
    <source>
        <dbReference type="EMBL" id="BBX18929.1"/>
    </source>
</evidence>
<keyword evidence="6 9" id="KW-1133">Transmembrane helix</keyword>
<keyword evidence="11" id="KW-1185">Reference proteome</keyword>
<keyword evidence="3" id="KW-0813">Transport</keyword>
<evidence type="ECO:0000256" key="6">
    <source>
        <dbReference type="ARBA" id="ARBA00022989"/>
    </source>
</evidence>
<evidence type="ECO:0000256" key="5">
    <source>
        <dbReference type="ARBA" id="ARBA00022692"/>
    </source>
</evidence>
<reference evidence="10 11" key="1">
    <citation type="journal article" date="2019" name="Emerg. Microbes Infect.">
        <title>Comprehensive subspecies identification of 175 nontuberculous mycobacteria species based on 7547 genomic profiles.</title>
        <authorList>
            <person name="Matsumoto Y."/>
            <person name="Kinjo T."/>
            <person name="Motooka D."/>
            <person name="Nabeya D."/>
            <person name="Jung N."/>
            <person name="Uechi K."/>
            <person name="Horii T."/>
            <person name="Iida T."/>
            <person name="Fujita J."/>
            <person name="Nakamura S."/>
        </authorList>
    </citation>
    <scope>NUCLEOTIDE SEQUENCE [LARGE SCALE GENOMIC DNA]</scope>
    <source>
        <strain evidence="10 11">JCM 6396</strain>
    </source>
</reference>
<dbReference type="OrthoDB" id="9784366at2"/>
<proteinExistence type="inferred from homology"/>
<evidence type="ECO:0000256" key="4">
    <source>
        <dbReference type="ARBA" id="ARBA00022475"/>
    </source>
</evidence>
<organism evidence="10 11">
    <name type="scientific">Mycolicibacterium duvalii</name>
    <dbReference type="NCBI Taxonomy" id="39688"/>
    <lineage>
        <taxon>Bacteria</taxon>
        <taxon>Bacillati</taxon>
        <taxon>Actinomycetota</taxon>
        <taxon>Actinomycetes</taxon>
        <taxon>Mycobacteriales</taxon>
        <taxon>Mycobacteriaceae</taxon>
        <taxon>Mycolicibacterium</taxon>
    </lineage>
</organism>
<evidence type="ECO:0000256" key="9">
    <source>
        <dbReference type="SAM" id="Phobius"/>
    </source>
</evidence>
<protein>
    <submittedName>
        <fullName evidence="10">AI-2E family transporter</fullName>
    </submittedName>
</protein>
<keyword evidence="4" id="KW-1003">Cell membrane</keyword>
<evidence type="ECO:0000313" key="11">
    <source>
        <dbReference type="Proteomes" id="UP000467006"/>
    </source>
</evidence>
<dbReference type="PANTHER" id="PTHR21716:SF53">
    <property type="entry name" value="PERMEASE PERM-RELATED"/>
    <property type="match status" value="1"/>
</dbReference>
<evidence type="ECO:0000256" key="7">
    <source>
        <dbReference type="ARBA" id="ARBA00023136"/>
    </source>
</evidence>
<dbReference type="RefSeq" id="WP_098000927.1">
    <property type="nucleotide sequence ID" value="NZ_AP022563.1"/>
</dbReference>
<evidence type="ECO:0000256" key="1">
    <source>
        <dbReference type="ARBA" id="ARBA00004651"/>
    </source>
</evidence>
<keyword evidence="7 9" id="KW-0472">Membrane</keyword>
<sequence>MENSPASDPVLDAVPLLVRKTTAWAWRLLVIGAALVAVIWVVAQVQLIVVSVAISIILTALFVPQVDRLTRWGVPRGLSVALVLVISGALLGGVLTFVVTQLIAGLPELSGQVTRSIAALTDWLTEGPLGLSREQIDSAANAAISAITDNQTRLTTGAISTATTVTQIVTATFLILFTVIFLLYGGRGIWAYVTQIIPETARERVREAGKTGFGSLTGFVRATFLVALVDAVGIGVGLAIMGVPLALPLASLVFLGAFIPVVGAVVTGFLAVVVALLSKGFLIAALTLALVLAVQQLEGNVLQPFIMGRAVRLHPLAVLLAITAGAVLAGIIGALLAVPLLAFINSAGKRLLTGDDPDDPGDGVDTEAEDAEPAPESETEPSA</sequence>
<feature type="transmembrane region" description="Helical" evidence="9">
    <location>
        <begin position="164"/>
        <end position="184"/>
    </location>
</feature>
<dbReference type="Proteomes" id="UP000467006">
    <property type="component" value="Chromosome"/>
</dbReference>
<gene>
    <name evidence="10" type="ORF">MDUV_37890</name>
</gene>
<feature type="region of interest" description="Disordered" evidence="8">
    <location>
        <begin position="353"/>
        <end position="383"/>
    </location>
</feature>
<feature type="compositionally biased region" description="Acidic residues" evidence="8">
    <location>
        <begin position="355"/>
        <end position="383"/>
    </location>
</feature>
<feature type="transmembrane region" description="Helical" evidence="9">
    <location>
        <begin position="280"/>
        <end position="297"/>
    </location>
</feature>
<feature type="transmembrane region" description="Helical" evidence="9">
    <location>
        <begin position="78"/>
        <end position="104"/>
    </location>
</feature>
<evidence type="ECO:0000256" key="3">
    <source>
        <dbReference type="ARBA" id="ARBA00022448"/>
    </source>
</evidence>
<comment type="similarity">
    <text evidence="2">Belongs to the autoinducer-2 exporter (AI-2E) (TC 2.A.86) family.</text>
</comment>
<name>A0A7I7K603_9MYCO</name>
<feature type="transmembrane region" description="Helical" evidence="9">
    <location>
        <begin position="24"/>
        <end position="42"/>
    </location>
</feature>
<feature type="transmembrane region" description="Helical" evidence="9">
    <location>
        <begin position="48"/>
        <end position="66"/>
    </location>
</feature>
<feature type="transmembrane region" description="Helical" evidence="9">
    <location>
        <begin position="317"/>
        <end position="344"/>
    </location>
</feature>
<evidence type="ECO:0000256" key="8">
    <source>
        <dbReference type="SAM" id="MobiDB-lite"/>
    </source>
</evidence>
<keyword evidence="5 9" id="KW-0812">Transmembrane</keyword>
<dbReference type="EMBL" id="AP022563">
    <property type="protein sequence ID" value="BBX18929.1"/>
    <property type="molecule type" value="Genomic_DNA"/>
</dbReference>
<dbReference type="PANTHER" id="PTHR21716">
    <property type="entry name" value="TRANSMEMBRANE PROTEIN"/>
    <property type="match status" value="1"/>
</dbReference>
<comment type="subcellular location">
    <subcellularLocation>
        <location evidence="1">Cell membrane</location>
        <topology evidence="1">Multi-pass membrane protein</topology>
    </subcellularLocation>
</comment>
<dbReference type="AlphaFoldDB" id="A0A7I7K603"/>
<dbReference type="GO" id="GO:0055085">
    <property type="term" value="P:transmembrane transport"/>
    <property type="evidence" value="ECO:0007669"/>
    <property type="project" value="TreeGrafter"/>
</dbReference>
<feature type="transmembrane region" description="Helical" evidence="9">
    <location>
        <begin position="219"/>
        <end position="243"/>
    </location>
</feature>
<accession>A0A7I7K603</accession>
<dbReference type="KEGG" id="mdu:MDUV_37890"/>
<feature type="transmembrane region" description="Helical" evidence="9">
    <location>
        <begin position="249"/>
        <end position="273"/>
    </location>
</feature>
<evidence type="ECO:0000256" key="2">
    <source>
        <dbReference type="ARBA" id="ARBA00009773"/>
    </source>
</evidence>
<dbReference type="GO" id="GO:0005886">
    <property type="term" value="C:plasma membrane"/>
    <property type="evidence" value="ECO:0007669"/>
    <property type="project" value="UniProtKB-SubCell"/>
</dbReference>
<dbReference type="Pfam" id="PF01594">
    <property type="entry name" value="AI-2E_transport"/>
    <property type="match status" value="1"/>
</dbReference>